<dbReference type="InterPro" id="IPR050079">
    <property type="entry name" value="DEAD_box_RNA_helicase"/>
</dbReference>
<dbReference type="InterPro" id="IPR000629">
    <property type="entry name" value="RNA-helicase_DEAD-box_CS"/>
</dbReference>
<feature type="region of interest" description="Disordered" evidence="10">
    <location>
        <begin position="975"/>
        <end position="1070"/>
    </location>
</feature>
<feature type="region of interest" description="Disordered" evidence="10">
    <location>
        <begin position="325"/>
        <end position="353"/>
    </location>
</feature>
<dbReference type="GO" id="GO:0016787">
    <property type="term" value="F:hydrolase activity"/>
    <property type="evidence" value="ECO:0007669"/>
    <property type="project" value="UniProtKB-KW"/>
</dbReference>
<keyword evidence="5" id="KW-0347">Helicase</keyword>
<comment type="caution">
    <text evidence="14">The sequence shown here is derived from an EMBL/GenBank/DDBJ whole genome shotgun (WGS) entry which is preliminary data.</text>
</comment>
<dbReference type="InterPro" id="IPR001650">
    <property type="entry name" value="Helicase_C-like"/>
</dbReference>
<evidence type="ECO:0000259" key="12">
    <source>
        <dbReference type="PROSITE" id="PS51194"/>
    </source>
</evidence>
<feature type="region of interest" description="Disordered" evidence="10">
    <location>
        <begin position="757"/>
        <end position="834"/>
    </location>
</feature>
<dbReference type="PROSITE" id="PS51192">
    <property type="entry name" value="HELICASE_ATP_BIND_1"/>
    <property type="match status" value="1"/>
</dbReference>
<proteinExistence type="inferred from homology"/>
<dbReference type="AlphaFoldDB" id="A0ABD3P0F9"/>
<dbReference type="SUPFAM" id="SSF52540">
    <property type="entry name" value="P-loop containing nucleoside triphosphate hydrolases"/>
    <property type="match status" value="1"/>
</dbReference>
<feature type="domain" description="Helicase C-terminal" evidence="12">
    <location>
        <begin position="348"/>
        <end position="495"/>
    </location>
</feature>
<evidence type="ECO:0000256" key="3">
    <source>
        <dbReference type="ARBA" id="ARBA00022741"/>
    </source>
</evidence>
<evidence type="ECO:0000259" key="11">
    <source>
        <dbReference type="PROSITE" id="PS51192"/>
    </source>
</evidence>
<feature type="domain" description="Helicase ATP-binding" evidence="11">
    <location>
        <begin position="97"/>
        <end position="280"/>
    </location>
</feature>
<feature type="compositionally biased region" description="Polar residues" evidence="10">
    <location>
        <begin position="769"/>
        <end position="778"/>
    </location>
</feature>
<dbReference type="EMBL" id="JABMIG020000321">
    <property type="protein sequence ID" value="KAL3781301.1"/>
    <property type="molecule type" value="Genomic_DNA"/>
</dbReference>
<keyword evidence="7" id="KW-0694">RNA-binding</keyword>
<dbReference type="InterPro" id="IPR011545">
    <property type="entry name" value="DEAD/DEAH_box_helicase_dom"/>
</dbReference>
<dbReference type="PROSITE" id="PS51194">
    <property type="entry name" value="HELICASE_CTER"/>
    <property type="match status" value="1"/>
</dbReference>
<evidence type="ECO:0000259" key="13">
    <source>
        <dbReference type="PROSITE" id="PS51195"/>
    </source>
</evidence>
<feature type="compositionally biased region" description="Basic residues" evidence="10">
    <location>
        <begin position="342"/>
        <end position="353"/>
    </location>
</feature>
<dbReference type="PROSITE" id="PS00039">
    <property type="entry name" value="DEAD_ATP_HELICASE"/>
    <property type="match status" value="1"/>
</dbReference>
<dbReference type="Pfam" id="PF08147">
    <property type="entry name" value="DBP10CT"/>
    <property type="match status" value="1"/>
</dbReference>
<feature type="compositionally biased region" description="Polar residues" evidence="10">
    <location>
        <begin position="980"/>
        <end position="998"/>
    </location>
</feature>
<dbReference type="Gene3D" id="3.40.50.300">
    <property type="entry name" value="P-loop containing nucleotide triphosphate hydrolases"/>
    <property type="match status" value="2"/>
</dbReference>
<dbReference type="InterPro" id="IPR014001">
    <property type="entry name" value="Helicase_ATP-bd"/>
</dbReference>
<feature type="compositionally biased region" description="Basic and acidic residues" evidence="10">
    <location>
        <begin position="781"/>
        <end position="792"/>
    </location>
</feature>
<evidence type="ECO:0000256" key="10">
    <source>
        <dbReference type="SAM" id="MobiDB-lite"/>
    </source>
</evidence>
<dbReference type="GO" id="GO:0003723">
    <property type="term" value="F:RNA binding"/>
    <property type="evidence" value="ECO:0007669"/>
    <property type="project" value="UniProtKB-KW"/>
</dbReference>
<feature type="domain" description="DEAD-box RNA helicase Q" evidence="13">
    <location>
        <begin position="66"/>
        <end position="94"/>
    </location>
</feature>
<dbReference type="CDD" id="cd18787">
    <property type="entry name" value="SF2_C_DEAD"/>
    <property type="match status" value="1"/>
</dbReference>
<evidence type="ECO:0000256" key="9">
    <source>
        <dbReference type="PROSITE-ProRule" id="PRU00552"/>
    </source>
</evidence>
<sequence length="1070" mass="119277">MEFNWNHPPPYRLWHFDERPRIERIGSLHQTGKSSLGAGETTNIVQRLTAMTEKSKPSNGSGGGGGGFQSLNLSPPIYAGIKKLGYRNPTPVQRKSLPVLLTGVDAVVMARTGSGKTVAFLVPVLERLLAARGGGGANQRDASKSAFCVILSPTRELLSRYCGPWANAVRMGDNFKFIGINGGESMEKQFALLSSHPDIIVATPGRLSHHLSEIPDFHLRQCEIVVFDEADRLFEMGFAMQLRQICSSMPEHRQTMLFSATMPKALMEFTKTGMMQDPTVVRLDSEVQVSEELRIGFITCRSEEKDAVLLHLVRDVLPLMKGGADAYQDEDNDEPEQETGKKSKKQKKLKHVGKHSKRGLTLIFAATRHHVEYLTLLLKTSGLSATQIYGNMDNAARQHNLNSFQNGSCPILVVTDVAARGIDIPLIDHVIHYAFPPSAKLFVHRSGRAARAGRIGYCWGIVDPDELPYMAAKHGYERTESSLDDKANEDDKNEAEREGQDDNSKNDDDMIYTLEEMTPDMVHYGSVPEMVLVEEVENVRRMVDSELAGSHDAELLRNMARVCNNAMKQYRRSRPEASREGVRRAKALLEGDKEATGRRMLQSRGGIPSHPLLRGIEIEKLKASIGKQSDNLDHDGTSSTRQYQEEVAKKKLSDLKKREEFLVAMANFRPKETVFEAFASGGGKDLIYSSQVDKCTNGSAAALVAMKSMRRQMKLARDKGNALVIAGSKSAQLLNGEVIEENGVGGLAVMGESEMVEDENDGEEKKTCNVPTASSDTGASEGKRRLSKAERKMMKRNPNYRPDQSTNIAEPITTNSPGRPTSIESKKAKKKRGADFRDSLHFIENDFTPDTAAARDRQIEAAMQPSASNNNKGSTSLAHRIEENMLDIVGDENVDLVKRHRMMRWDKSKRKYVQTTVGDELSGDSKSKKMRLESGQLVKSDKVKLGELYEKWQKKTNRSIGRVGIFDDVTEDAVTDVGTPENSSRGQKGSNSYTLNKNDNIDLRRTAASIRKEREKKENMRIKNMKKEDRQKLERKKREEKMAAESARKKGYQGKKGSSGRWKEKKAGKR</sequence>
<reference evidence="14 15" key="1">
    <citation type="journal article" date="2020" name="G3 (Bethesda)">
        <title>Improved Reference Genome for Cyclotella cryptica CCMP332, a Model for Cell Wall Morphogenesis, Salinity Adaptation, and Lipid Production in Diatoms (Bacillariophyta).</title>
        <authorList>
            <person name="Roberts W.R."/>
            <person name="Downey K.M."/>
            <person name="Ruck E.C."/>
            <person name="Traller J.C."/>
            <person name="Alverson A.J."/>
        </authorList>
    </citation>
    <scope>NUCLEOTIDE SEQUENCE [LARGE SCALE GENOMIC DNA]</scope>
    <source>
        <strain evidence="14 15">CCMP332</strain>
    </source>
</reference>
<evidence type="ECO:0000313" key="14">
    <source>
        <dbReference type="EMBL" id="KAL3781301.1"/>
    </source>
</evidence>
<gene>
    <name evidence="14" type="ORF">HJC23_006525</name>
</gene>
<dbReference type="EC" id="3.6.4.13" evidence="2"/>
<dbReference type="PANTHER" id="PTHR47959">
    <property type="entry name" value="ATP-DEPENDENT RNA HELICASE RHLE-RELATED"/>
    <property type="match status" value="1"/>
</dbReference>
<dbReference type="SMART" id="SM00490">
    <property type="entry name" value="HELICc"/>
    <property type="match status" value="1"/>
</dbReference>
<comment type="similarity">
    <text evidence="1">Belongs to the DEAD box helicase family. DDX54/DBP10 subfamily.</text>
</comment>
<dbReference type="PANTHER" id="PTHR47959:SF8">
    <property type="entry name" value="RNA HELICASE"/>
    <property type="match status" value="1"/>
</dbReference>
<evidence type="ECO:0000256" key="8">
    <source>
        <dbReference type="ARBA" id="ARBA00047984"/>
    </source>
</evidence>
<evidence type="ECO:0000256" key="7">
    <source>
        <dbReference type="ARBA" id="ARBA00022884"/>
    </source>
</evidence>
<protein>
    <recommendedName>
        <fullName evidence="2">RNA helicase</fullName>
        <ecNumber evidence="2">3.6.4.13</ecNumber>
    </recommendedName>
</protein>
<dbReference type="InterPro" id="IPR012541">
    <property type="entry name" value="DBP10_C"/>
</dbReference>
<dbReference type="Pfam" id="PF00270">
    <property type="entry name" value="DEAD"/>
    <property type="match status" value="1"/>
</dbReference>
<dbReference type="PROSITE" id="PS51195">
    <property type="entry name" value="Q_MOTIF"/>
    <property type="match status" value="1"/>
</dbReference>
<evidence type="ECO:0000256" key="6">
    <source>
        <dbReference type="ARBA" id="ARBA00022840"/>
    </source>
</evidence>
<feature type="compositionally biased region" description="Basic and acidic residues" evidence="10">
    <location>
        <begin position="999"/>
        <end position="1048"/>
    </location>
</feature>
<feature type="region of interest" description="Disordered" evidence="10">
    <location>
        <begin position="478"/>
        <end position="508"/>
    </location>
</feature>
<dbReference type="SMART" id="SM00487">
    <property type="entry name" value="DEXDc"/>
    <property type="match status" value="1"/>
</dbReference>
<dbReference type="InterPro" id="IPR014014">
    <property type="entry name" value="RNA_helicase_DEAD_Q_motif"/>
</dbReference>
<name>A0ABD3P0F9_9STRA</name>
<dbReference type="SMART" id="SM01123">
    <property type="entry name" value="DBP10CT"/>
    <property type="match status" value="1"/>
</dbReference>
<evidence type="ECO:0000313" key="15">
    <source>
        <dbReference type="Proteomes" id="UP001516023"/>
    </source>
</evidence>
<keyword evidence="3" id="KW-0547">Nucleotide-binding</keyword>
<comment type="catalytic activity">
    <reaction evidence="8">
        <text>ATP + H2O = ADP + phosphate + H(+)</text>
        <dbReference type="Rhea" id="RHEA:13065"/>
        <dbReference type="ChEBI" id="CHEBI:15377"/>
        <dbReference type="ChEBI" id="CHEBI:15378"/>
        <dbReference type="ChEBI" id="CHEBI:30616"/>
        <dbReference type="ChEBI" id="CHEBI:43474"/>
        <dbReference type="ChEBI" id="CHEBI:456216"/>
        <dbReference type="EC" id="3.6.4.13"/>
    </reaction>
</comment>
<accession>A0ABD3P0F9</accession>
<organism evidence="14 15">
    <name type="scientific">Cyclotella cryptica</name>
    <dbReference type="NCBI Taxonomy" id="29204"/>
    <lineage>
        <taxon>Eukaryota</taxon>
        <taxon>Sar</taxon>
        <taxon>Stramenopiles</taxon>
        <taxon>Ochrophyta</taxon>
        <taxon>Bacillariophyta</taxon>
        <taxon>Coscinodiscophyceae</taxon>
        <taxon>Thalassiosirophycidae</taxon>
        <taxon>Stephanodiscales</taxon>
        <taxon>Stephanodiscaceae</taxon>
        <taxon>Cyclotella</taxon>
    </lineage>
</organism>
<dbReference type="InterPro" id="IPR027417">
    <property type="entry name" value="P-loop_NTPase"/>
</dbReference>
<feature type="compositionally biased region" description="Polar residues" evidence="10">
    <location>
        <begin position="802"/>
        <end position="823"/>
    </location>
</feature>
<dbReference type="Pfam" id="PF00271">
    <property type="entry name" value="Helicase_C"/>
    <property type="match status" value="1"/>
</dbReference>
<evidence type="ECO:0000256" key="1">
    <source>
        <dbReference type="ARBA" id="ARBA00010379"/>
    </source>
</evidence>
<evidence type="ECO:0000256" key="5">
    <source>
        <dbReference type="ARBA" id="ARBA00022806"/>
    </source>
</evidence>
<dbReference type="GO" id="GO:0005730">
    <property type="term" value="C:nucleolus"/>
    <property type="evidence" value="ECO:0007669"/>
    <property type="project" value="UniProtKB-SubCell"/>
</dbReference>
<evidence type="ECO:0000256" key="2">
    <source>
        <dbReference type="ARBA" id="ARBA00012552"/>
    </source>
</evidence>
<feature type="compositionally biased region" description="Acidic residues" evidence="10">
    <location>
        <begin position="327"/>
        <end position="337"/>
    </location>
</feature>
<evidence type="ECO:0000256" key="4">
    <source>
        <dbReference type="ARBA" id="ARBA00022801"/>
    </source>
</evidence>
<keyword evidence="6" id="KW-0067">ATP-binding</keyword>
<dbReference type="Proteomes" id="UP001516023">
    <property type="component" value="Unassembled WGS sequence"/>
</dbReference>
<keyword evidence="15" id="KW-1185">Reference proteome</keyword>
<feature type="short sequence motif" description="Q motif" evidence="9">
    <location>
        <begin position="66"/>
        <end position="94"/>
    </location>
</feature>
<dbReference type="GO" id="GO:0005524">
    <property type="term" value="F:ATP binding"/>
    <property type="evidence" value="ECO:0007669"/>
    <property type="project" value="UniProtKB-KW"/>
</dbReference>
<keyword evidence="4" id="KW-0378">Hydrolase</keyword>
<dbReference type="GO" id="GO:0003724">
    <property type="term" value="F:RNA helicase activity"/>
    <property type="evidence" value="ECO:0007669"/>
    <property type="project" value="UniProtKB-EC"/>
</dbReference>